<comment type="caution">
    <text evidence="2">The sequence shown here is derived from an EMBL/GenBank/DDBJ whole genome shotgun (WGS) entry which is preliminary data.</text>
</comment>
<gene>
    <name evidence="2" type="ORF">DSM107010_45900</name>
</gene>
<reference evidence="2 3" key="1">
    <citation type="journal article" date="2019" name="Genome Biol. Evol.">
        <title>Day and night: Metabolic profiles and evolutionary relationships of six axenic non-marine cyanobacteria.</title>
        <authorList>
            <person name="Will S.E."/>
            <person name="Henke P."/>
            <person name="Boedeker C."/>
            <person name="Huang S."/>
            <person name="Brinkmann H."/>
            <person name="Rohde M."/>
            <person name="Jarek M."/>
            <person name="Friedl T."/>
            <person name="Seufert S."/>
            <person name="Schumacher M."/>
            <person name="Overmann J."/>
            <person name="Neumann-Schaal M."/>
            <person name="Petersen J."/>
        </authorList>
    </citation>
    <scope>NUCLEOTIDE SEQUENCE [LARGE SCALE GENOMIC DNA]</scope>
    <source>
        <strain evidence="2 3">SAG 39.79</strain>
    </source>
</reference>
<dbReference type="Pfam" id="PF14338">
    <property type="entry name" value="Mrr_N"/>
    <property type="match status" value="1"/>
</dbReference>
<sequence length="206" mass="24310">MSIPDFQSLMLPLLKILEDEQDYFIRDIIETLAWEYNLTSSEKSKLLPSGQQPIFDNRVGWAKTYLKKAGLVESPKRGYVKITKRGLGVIKQNLDFIDREFLMQYPEFMKFQKISKTLKDDFDTDEWDEIEWNEPEEYDFSVKSSNKTEILKLVNARNDALQTLIVEAENDLIIINYYYNNQKLETIWNRSTALAIANAIQQYYSY</sequence>
<dbReference type="AlphaFoldDB" id="A0AB37UG21"/>
<dbReference type="Proteomes" id="UP000282574">
    <property type="component" value="Unassembled WGS sequence"/>
</dbReference>
<organism evidence="2 3">
    <name type="scientific">Chroococcidiopsis cubana SAG 39.79</name>
    <dbReference type="NCBI Taxonomy" id="388085"/>
    <lineage>
        <taxon>Bacteria</taxon>
        <taxon>Bacillati</taxon>
        <taxon>Cyanobacteriota</taxon>
        <taxon>Cyanophyceae</taxon>
        <taxon>Chroococcidiopsidales</taxon>
        <taxon>Chroococcidiopsidaceae</taxon>
        <taxon>Chroococcidiopsis</taxon>
    </lineage>
</organism>
<dbReference type="RefSeq" id="WP_106167279.1">
    <property type="nucleotide sequence ID" value="NZ_JAVKZF010000002.1"/>
</dbReference>
<evidence type="ECO:0000259" key="1">
    <source>
        <dbReference type="Pfam" id="PF14338"/>
    </source>
</evidence>
<dbReference type="EMBL" id="RSCK01000049">
    <property type="protein sequence ID" value="RUT09294.1"/>
    <property type="molecule type" value="Genomic_DNA"/>
</dbReference>
<name>A0AB37UG21_9CYAN</name>
<protein>
    <recommendedName>
        <fullName evidence="1">Restriction system protein Mrr-like N-terminal domain-containing protein</fullName>
    </recommendedName>
</protein>
<evidence type="ECO:0000313" key="3">
    <source>
        <dbReference type="Proteomes" id="UP000282574"/>
    </source>
</evidence>
<feature type="domain" description="Restriction system protein Mrr-like N-terminal" evidence="1">
    <location>
        <begin position="6"/>
        <end position="91"/>
    </location>
</feature>
<dbReference type="InterPro" id="IPR025745">
    <property type="entry name" value="Mrr-like_N_dom"/>
</dbReference>
<evidence type="ECO:0000313" key="2">
    <source>
        <dbReference type="EMBL" id="RUT09294.1"/>
    </source>
</evidence>
<proteinExistence type="predicted"/>
<accession>A0AB37UG21</accession>
<keyword evidence="3" id="KW-1185">Reference proteome</keyword>